<dbReference type="GO" id="GO:0016887">
    <property type="term" value="F:ATP hydrolysis activity"/>
    <property type="evidence" value="ECO:0007669"/>
    <property type="project" value="InterPro"/>
</dbReference>
<dbReference type="FunFam" id="3.40.50.300:FF:000335">
    <property type="entry name" value="ATP binding cassette subfamily A member 5"/>
    <property type="match status" value="1"/>
</dbReference>
<evidence type="ECO:0000256" key="3">
    <source>
        <dbReference type="ARBA" id="ARBA00022448"/>
    </source>
</evidence>
<dbReference type="PROSITE" id="PS50893">
    <property type="entry name" value="ABC_TRANSPORTER_2"/>
    <property type="match status" value="2"/>
</dbReference>
<evidence type="ECO:0000256" key="2">
    <source>
        <dbReference type="ARBA" id="ARBA00008869"/>
    </source>
</evidence>
<keyword evidence="6" id="KW-0547">Nucleotide-binding</keyword>
<dbReference type="PROSITE" id="PS00211">
    <property type="entry name" value="ABC_TRANSPORTER_1"/>
    <property type="match status" value="2"/>
</dbReference>
<evidence type="ECO:0000259" key="11">
    <source>
        <dbReference type="PROSITE" id="PS50893"/>
    </source>
</evidence>
<keyword evidence="7 12" id="KW-0067">ATP-binding</keyword>
<comment type="subcellular location">
    <subcellularLocation>
        <location evidence="1">Membrane</location>
        <topology evidence="1">Multi-pass membrane protein</topology>
    </subcellularLocation>
</comment>
<keyword evidence="4 10" id="KW-0812">Transmembrane</keyword>
<dbReference type="GO" id="GO:0005319">
    <property type="term" value="F:lipid transporter activity"/>
    <property type="evidence" value="ECO:0007669"/>
    <property type="project" value="TreeGrafter"/>
</dbReference>
<evidence type="ECO:0000256" key="1">
    <source>
        <dbReference type="ARBA" id="ARBA00004141"/>
    </source>
</evidence>
<dbReference type="AlphaFoldDB" id="A0A4Y2B7D4"/>
<dbReference type="InterPro" id="IPR017871">
    <property type="entry name" value="ABC_transporter-like_CS"/>
</dbReference>
<dbReference type="GO" id="GO:0016020">
    <property type="term" value="C:membrane"/>
    <property type="evidence" value="ECO:0007669"/>
    <property type="project" value="UniProtKB-SubCell"/>
</dbReference>
<keyword evidence="13" id="KW-1185">Reference proteome</keyword>
<gene>
    <name evidence="12" type="primary">Abca5</name>
    <name evidence="12" type="ORF">AVEN_117822_1</name>
</gene>
<dbReference type="GO" id="GO:0140359">
    <property type="term" value="F:ABC-type transporter activity"/>
    <property type="evidence" value="ECO:0007669"/>
    <property type="project" value="InterPro"/>
</dbReference>
<evidence type="ECO:0000313" key="12">
    <source>
        <dbReference type="EMBL" id="GBL88242.1"/>
    </source>
</evidence>
<feature type="transmembrane region" description="Helical" evidence="10">
    <location>
        <begin position="537"/>
        <end position="557"/>
    </location>
</feature>
<evidence type="ECO:0000313" key="13">
    <source>
        <dbReference type="Proteomes" id="UP000499080"/>
    </source>
</evidence>
<dbReference type="OrthoDB" id="6434183at2759"/>
<feature type="transmembrane region" description="Helical" evidence="10">
    <location>
        <begin position="569"/>
        <end position="590"/>
    </location>
</feature>
<dbReference type="Gene3D" id="3.40.50.300">
    <property type="entry name" value="P-loop containing nucleotide triphosphate hydrolases"/>
    <property type="match status" value="2"/>
</dbReference>
<evidence type="ECO:0000256" key="5">
    <source>
        <dbReference type="ARBA" id="ARBA00022737"/>
    </source>
</evidence>
<dbReference type="EMBL" id="BGPR01000058">
    <property type="protein sequence ID" value="GBL88242.1"/>
    <property type="molecule type" value="Genomic_DNA"/>
</dbReference>
<protein>
    <submittedName>
        <fullName evidence="12">ATP-binding cassette sub-family A member 5</fullName>
    </submittedName>
</protein>
<feature type="domain" description="ABC transporter" evidence="11">
    <location>
        <begin position="1"/>
        <end position="179"/>
    </location>
</feature>
<name>A0A4Y2B7D4_ARAVE</name>
<dbReference type="InterPro" id="IPR003593">
    <property type="entry name" value="AAA+_ATPase"/>
</dbReference>
<feature type="transmembrane region" description="Helical" evidence="10">
    <location>
        <begin position="633"/>
        <end position="658"/>
    </location>
</feature>
<evidence type="ECO:0000256" key="9">
    <source>
        <dbReference type="ARBA" id="ARBA00023136"/>
    </source>
</evidence>
<feature type="transmembrane region" description="Helical" evidence="10">
    <location>
        <begin position="460"/>
        <end position="482"/>
    </location>
</feature>
<keyword evidence="8 10" id="KW-1133">Transmembrane helix</keyword>
<evidence type="ECO:0000256" key="10">
    <source>
        <dbReference type="SAM" id="Phobius"/>
    </source>
</evidence>
<dbReference type="PANTHER" id="PTHR19229">
    <property type="entry name" value="ATP-BINDING CASSETTE TRANSPORTER SUBFAMILY A ABCA"/>
    <property type="match status" value="1"/>
</dbReference>
<organism evidence="12 13">
    <name type="scientific">Araneus ventricosus</name>
    <name type="common">Orbweaver spider</name>
    <name type="synonym">Epeira ventricosa</name>
    <dbReference type="NCBI Taxonomy" id="182803"/>
    <lineage>
        <taxon>Eukaryota</taxon>
        <taxon>Metazoa</taxon>
        <taxon>Ecdysozoa</taxon>
        <taxon>Arthropoda</taxon>
        <taxon>Chelicerata</taxon>
        <taxon>Arachnida</taxon>
        <taxon>Araneae</taxon>
        <taxon>Araneomorphae</taxon>
        <taxon>Entelegynae</taxon>
        <taxon>Araneoidea</taxon>
        <taxon>Araneidae</taxon>
        <taxon>Araneus</taxon>
    </lineage>
</organism>
<evidence type="ECO:0000256" key="8">
    <source>
        <dbReference type="ARBA" id="ARBA00022989"/>
    </source>
</evidence>
<comment type="caution">
    <text evidence="12">The sequence shown here is derived from an EMBL/GenBank/DDBJ whole genome shotgun (WGS) entry which is preliminary data.</text>
</comment>
<keyword evidence="3" id="KW-0813">Transport</keyword>
<dbReference type="SUPFAM" id="SSF52540">
    <property type="entry name" value="P-loop containing nucleoside triphosphate hydrolases"/>
    <property type="match status" value="2"/>
</dbReference>
<feature type="transmembrane region" description="Helical" evidence="10">
    <location>
        <begin position="503"/>
        <end position="531"/>
    </location>
</feature>
<evidence type="ECO:0000256" key="6">
    <source>
        <dbReference type="ARBA" id="ARBA00022741"/>
    </source>
</evidence>
<comment type="similarity">
    <text evidence="2">Belongs to the ABC transporter superfamily. ABCA family.</text>
</comment>
<dbReference type="Proteomes" id="UP000499080">
    <property type="component" value="Unassembled WGS sequence"/>
</dbReference>
<dbReference type="SMART" id="SM00382">
    <property type="entry name" value="AAA"/>
    <property type="match status" value="1"/>
</dbReference>
<dbReference type="InterPro" id="IPR026082">
    <property type="entry name" value="ABCA"/>
</dbReference>
<dbReference type="Pfam" id="PF00005">
    <property type="entry name" value="ABC_tran"/>
    <property type="match status" value="2"/>
</dbReference>
<keyword evidence="9 10" id="KW-0472">Membrane</keyword>
<sequence length="1011" mass="114372">MKIVSRVLAPDEGKITTSTTVNLGVCPQENILHDDLNSTEHLQVFGSLKGIPDAELDSKVTALLQSFDLLSKRYTRSKVLSGGQKRKLCVAIAMIGDPEVLLLDEPSSGMSPHSRKQLWNMLQEYTESGHSVLFTTHYMDEAELLSDRIALLNYGKMKYYGTTMDVKKQFGGGYNVRITLQSEPSLYCKSELVSLISDLPSKPKVTLTSDSEIVVKLHSFHASHCIEFFSKIEEQYEDVGPDCFTISISGLEEIFSLLADENSEQISDEKSTARQIETEIPEFTYASSIWTNVNELARARCRVLIRSSYTLFPIILPVLLLSWNRLFVATRQITDISHELYKNDIIQLINKSGKPLTDFEISMSKLDMKLELVKSAVGVGEKNFIKTQIRNYGFFNERLDVDWNWTVSLSSPYALPAMQNLMSNILWKTWNDELGREVKISIEPITIIEQNLSFYQSETFFTLMHISFCLIFVALAFGLEVVKEKEKKVIWLISTTRNNALPYWISTFIAHLALISLSFIVIQNMLLIFGVYVFQKFSLWIAFYLSMPGCLLFVYLMGQCFKSYRSADIGMTFSVVVATMTLFIAFLIGVVKDIPYIHILNILTLFLIPIYAPFGLIILLCEGEAGDSVTDGSQWIIVCCLVIPLSCLFYSSLIIYLGKWKTFKRKEKIKVMNEEDWDVIHNPKSTVVLRSVRKTYASIRCSRKKQSTVAIKDLTMSFHEGEIFALMGSNGAGKSTLMKLLSLNVGLTSGEIFIRDKYMEPITYCAEENTIWPNLTVEEHLRLFAALNGVPIKYADKVANSLMKDLGMESHAKKRARHLSGGNQRKLSIALSLLGDSNLVLLDEPTTGMDPVSKQHLWKKLHQEFPAASDRTLILTTHSSNEAEVNCSRIGLFMDGNLRCLGTSQALKKEFNKGYELTVRLRNEDNQKFNSFLESEIPEVFEKSRRGVKLQYYIPTQAFKSMSELFMAVGKIQAFKGIEDCFISECSLDQIILDFLSQANTQITGDDECAV</sequence>
<evidence type="ECO:0000256" key="7">
    <source>
        <dbReference type="ARBA" id="ARBA00022840"/>
    </source>
</evidence>
<dbReference type="CDD" id="cd03263">
    <property type="entry name" value="ABC_subfamily_A"/>
    <property type="match status" value="1"/>
</dbReference>
<dbReference type="InterPro" id="IPR027417">
    <property type="entry name" value="P-loop_NTPase"/>
</dbReference>
<accession>A0A4Y2B7D4</accession>
<dbReference type="Pfam" id="PF12698">
    <property type="entry name" value="ABC2_membrane_3"/>
    <property type="match status" value="1"/>
</dbReference>
<evidence type="ECO:0000256" key="4">
    <source>
        <dbReference type="ARBA" id="ARBA00022692"/>
    </source>
</evidence>
<feature type="transmembrane region" description="Helical" evidence="10">
    <location>
        <begin position="596"/>
        <end position="621"/>
    </location>
</feature>
<dbReference type="InterPro" id="IPR013525">
    <property type="entry name" value="ABC2_TM"/>
</dbReference>
<dbReference type="GO" id="GO:0005524">
    <property type="term" value="F:ATP binding"/>
    <property type="evidence" value="ECO:0007669"/>
    <property type="project" value="UniProtKB-KW"/>
</dbReference>
<dbReference type="PANTHER" id="PTHR19229:SF36">
    <property type="entry name" value="ATP-BINDING CASSETTE SUB-FAMILY A MEMBER 2"/>
    <property type="match status" value="1"/>
</dbReference>
<dbReference type="InterPro" id="IPR003439">
    <property type="entry name" value="ABC_transporter-like_ATP-bd"/>
</dbReference>
<keyword evidence="5" id="KW-0677">Repeat</keyword>
<reference evidence="12 13" key="1">
    <citation type="journal article" date="2019" name="Sci. Rep.">
        <title>Orb-weaving spider Araneus ventricosus genome elucidates the spidroin gene catalogue.</title>
        <authorList>
            <person name="Kono N."/>
            <person name="Nakamura H."/>
            <person name="Ohtoshi R."/>
            <person name="Moran D.A.P."/>
            <person name="Shinohara A."/>
            <person name="Yoshida Y."/>
            <person name="Fujiwara M."/>
            <person name="Mori M."/>
            <person name="Tomita M."/>
            <person name="Arakawa K."/>
        </authorList>
    </citation>
    <scope>NUCLEOTIDE SEQUENCE [LARGE SCALE GENOMIC DNA]</scope>
</reference>
<feature type="domain" description="ABC transporter" evidence="11">
    <location>
        <begin position="687"/>
        <end position="920"/>
    </location>
</feature>
<proteinExistence type="inferred from homology"/>